<comment type="similarity">
    <text evidence="1 4">Belongs to the thiolase-like superfamily. Beta-ketoacyl-ACP synthases family.</text>
</comment>
<evidence type="ECO:0000259" key="6">
    <source>
        <dbReference type="PROSITE" id="PS52004"/>
    </source>
</evidence>
<sequence length="838" mass="89548">MPQPVELPKRTPLLIPSFDAPKRHMRASAAARGGGGDAADDDVQLGDEAEDTVLQDEVAVEGDAEVQGLERLALDLQQDIHGEGHAVVVVGFRQLAAAQTQAGRPLLRVEIVGVHNDLRGAAARRLGLRVDTGRVVEAGLLERHGAPDLRLHVGQVLGQAAGIVPDPERDARHRRPGQALDVRDGCGDAAGGHEGQDGIGGLQLVVGAPGVLFLVVSDSGVGGKVKKRIKQEAEDDKAALEASVPVDKPVDAAYEPQAKIRSQLPVLPERYQDQMPAGTAKLEGLLDLDSTVVVTGFAEMGSAGSPRTRWDLEAHGEFSLEGCVDGPGCIEYKSGEPIRDVDVKSKLEGRIREHTGIRIVDPDESSNVDPRLRNMLHEVGADEDLPPFECSLQAAEACRRAGTPRDTGVPEEVLTQAGRASLYVLVAVVEAFLCAGITDGYKLYRYVHVSEAFHEHRLLGQRVQSDILSKSFVGTAAAWVNLMLLSASGPLKTAAGTCATSLESLDTESDLIRSGRAKTCLASEYDIFTRPIYYEFGEMGAIINAAQNMQCGRDPSEMSRPFTSTRSGFVLSEGVGIQVVTSASVAFEMGLPIYSVVAMTHMAADKIGRSIPAPGRGILTAAKQAVSVIGHRSVFMDPKTRAKRIRTSLGHVQRQGEADMEEVMMEVEALTSQGFAVSAAETQARIDSIKQAVELEKKRNAPGISPIAGALSVFGLDIQDLTFASFHWTATKLNDVNECSTLDLQLRHLGRHLGRHPGNPVFTIAQQSVVGHGVVASGAWALNGALQAMHSGIIPGNRNADNIDKRLEAFETLLLANQNIALDPEHIKAFTVTSYGFG</sequence>
<dbReference type="Pfam" id="PF02801">
    <property type="entry name" value="Ketoacyl-synt_C"/>
    <property type="match status" value="1"/>
</dbReference>
<dbReference type="InterPro" id="IPR016039">
    <property type="entry name" value="Thiolase-like"/>
</dbReference>
<dbReference type="InterPro" id="IPR014031">
    <property type="entry name" value="Ketoacyl_synth_C"/>
</dbReference>
<evidence type="ECO:0000256" key="4">
    <source>
        <dbReference type="RuleBase" id="RU003694"/>
    </source>
</evidence>
<dbReference type="GO" id="GO:0005829">
    <property type="term" value="C:cytosol"/>
    <property type="evidence" value="ECO:0007669"/>
    <property type="project" value="TreeGrafter"/>
</dbReference>
<accession>A0A9P9ER62</accession>
<comment type="caution">
    <text evidence="7">The sequence shown here is derived from an EMBL/GenBank/DDBJ whole genome shotgun (WGS) entry which is preliminary data.</text>
</comment>
<evidence type="ECO:0000256" key="3">
    <source>
        <dbReference type="ARBA" id="ARBA00022679"/>
    </source>
</evidence>
<dbReference type="Pfam" id="PF00109">
    <property type="entry name" value="ketoacyl-synt"/>
    <property type="match status" value="1"/>
</dbReference>
<dbReference type="EC" id="2.3.1.41" evidence="2"/>
<organism evidence="7 8">
    <name type="scientific">Dactylonectria macrodidyma</name>
    <dbReference type="NCBI Taxonomy" id="307937"/>
    <lineage>
        <taxon>Eukaryota</taxon>
        <taxon>Fungi</taxon>
        <taxon>Dikarya</taxon>
        <taxon>Ascomycota</taxon>
        <taxon>Pezizomycotina</taxon>
        <taxon>Sordariomycetes</taxon>
        <taxon>Hypocreomycetidae</taxon>
        <taxon>Hypocreales</taxon>
        <taxon>Nectriaceae</taxon>
        <taxon>Dactylonectria</taxon>
    </lineage>
</organism>
<dbReference type="CDD" id="cd00828">
    <property type="entry name" value="elong_cond_enzymes"/>
    <property type="match status" value="1"/>
</dbReference>
<dbReference type="InterPro" id="IPR020841">
    <property type="entry name" value="PKS_Beta-ketoAc_synthase_dom"/>
</dbReference>
<feature type="region of interest" description="Disordered" evidence="5">
    <location>
        <begin position="1"/>
        <end position="41"/>
    </location>
</feature>
<proteinExistence type="inferred from homology"/>
<dbReference type="Gene3D" id="3.40.47.10">
    <property type="match status" value="1"/>
</dbReference>
<name>A0A9P9ER62_9HYPO</name>
<gene>
    <name evidence="7" type="ORF">EDB81DRAFT_760818</name>
</gene>
<dbReference type="PANTHER" id="PTHR11712:SF336">
    <property type="entry name" value="3-OXOACYL-[ACYL-CARRIER-PROTEIN] SYNTHASE, MITOCHONDRIAL"/>
    <property type="match status" value="1"/>
</dbReference>
<dbReference type="PANTHER" id="PTHR11712">
    <property type="entry name" value="POLYKETIDE SYNTHASE-RELATED"/>
    <property type="match status" value="1"/>
</dbReference>
<dbReference type="InterPro" id="IPR014030">
    <property type="entry name" value="Ketoacyl_synth_N"/>
</dbReference>
<dbReference type="GO" id="GO:0004315">
    <property type="term" value="F:3-oxoacyl-[acyl-carrier-protein] synthase activity"/>
    <property type="evidence" value="ECO:0007669"/>
    <property type="project" value="UniProtKB-EC"/>
</dbReference>
<keyword evidence="3 4" id="KW-0808">Transferase</keyword>
<dbReference type="EMBL" id="JAGMUV010000010">
    <property type="protein sequence ID" value="KAH7141977.1"/>
    <property type="molecule type" value="Genomic_DNA"/>
</dbReference>
<dbReference type="InterPro" id="IPR000794">
    <property type="entry name" value="Beta-ketoacyl_synthase"/>
</dbReference>
<dbReference type="PROSITE" id="PS52004">
    <property type="entry name" value="KS3_2"/>
    <property type="match status" value="1"/>
</dbReference>
<reference evidence="7" key="1">
    <citation type="journal article" date="2021" name="Nat. Commun.">
        <title>Genetic determinants of endophytism in the Arabidopsis root mycobiome.</title>
        <authorList>
            <person name="Mesny F."/>
            <person name="Miyauchi S."/>
            <person name="Thiergart T."/>
            <person name="Pickel B."/>
            <person name="Atanasova L."/>
            <person name="Karlsson M."/>
            <person name="Huettel B."/>
            <person name="Barry K.W."/>
            <person name="Haridas S."/>
            <person name="Chen C."/>
            <person name="Bauer D."/>
            <person name="Andreopoulos W."/>
            <person name="Pangilinan J."/>
            <person name="LaButti K."/>
            <person name="Riley R."/>
            <person name="Lipzen A."/>
            <person name="Clum A."/>
            <person name="Drula E."/>
            <person name="Henrissat B."/>
            <person name="Kohler A."/>
            <person name="Grigoriev I.V."/>
            <person name="Martin F.M."/>
            <person name="Hacquard S."/>
        </authorList>
    </citation>
    <scope>NUCLEOTIDE SEQUENCE</scope>
    <source>
        <strain evidence="7">MPI-CAGE-AT-0147</strain>
    </source>
</reference>
<evidence type="ECO:0000313" key="7">
    <source>
        <dbReference type="EMBL" id="KAH7141977.1"/>
    </source>
</evidence>
<evidence type="ECO:0000256" key="1">
    <source>
        <dbReference type="ARBA" id="ARBA00008467"/>
    </source>
</evidence>
<dbReference type="GO" id="GO:0006633">
    <property type="term" value="P:fatty acid biosynthetic process"/>
    <property type="evidence" value="ECO:0007669"/>
    <property type="project" value="TreeGrafter"/>
</dbReference>
<evidence type="ECO:0000313" key="8">
    <source>
        <dbReference type="Proteomes" id="UP000738349"/>
    </source>
</evidence>
<keyword evidence="8" id="KW-1185">Reference proteome</keyword>
<feature type="domain" description="Ketosynthase family 3 (KS3)" evidence="6">
    <location>
        <begin position="287"/>
        <end position="838"/>
    </location>
</feature>
<dbReference type="SUPFAM" id="SSF53901">
    <property type="entry name" value="Thiolase-like"/>
    <property type="match status" value="2"/>
</dbReference>
<dbReference type="OrthoDB" id="5097519at2759"/>
<dbReference type="InterPro" id="IPR047224">
    <property type="entry name" value="FAS_alpha_su_C"/>
</dbReference>
<dbReference type="Proteomes" id="UP000738349">
    <property type="component" value="Unassembled WGS sequence"/>
</dbReference>
<evidence type="ECO:0000256" key="2">
    <source>
        <dbReference type="ARBA" id="ARBA00013191"/>
    </source>
</evidence>
<dbReference type="AlphaFoldDB" id="A0A9P9ER62"/>
<protein>
    <recommendedName>
        <fullName evidence="2">beta-ketoacyl-[acyl-carrier-protein] synthase I</fullName>
        <ecNumber evidence="2">2.3.1.41</ecNumber>
    </recommendedName>
</protein>
<evidence type="ECO:0000256" key="5">
    <source>
        <dbReference type="SAM" id="MobiDB-lite"/>
    </source>
</evidence>